<evidence type="ECO:0000313" key="2">
    <source>
        <dbReference type="EMBL" id="ONI18204.1"/>
    </source>
</evidence>
<feature type="signal peptide" evidence="1">
    <location>
        <begin position="1"/>
        <end position="24"/>
    </location>
</feature>
<evidence type="ECO:0000256" key="1">
    <source>
        <dbReference type="SAM" id="SignalP"/>
    </source>
</evidence>
<evidence type="ECO:0000313" key="3">
    <source>
        <dbReference type="Proteomes" id="UP000006882"/>
    </source>
</evidence>
<gene>
    <name evidence="2" type="ORF">PRUPE_3G202100</name>
</gene>
<keyword evidence="1" id="KW-0732">Signal</keyword>
<dbReference type="EMBL" id="CM007653">
    <property type="protein sequence ID" value="ONI18204.1"/>
    <property type="molecule type" value="Genomic_DNA"/>
</dbReference>
<dbReference type="Gramene" id="ONI18204">
    <property type="protein sequence ID" value="ONI18204"/>
    <property type="gene ID" value="PRUPE_3G202100"/>
</dbReference>
<dbReference type="AlphaFoldDB" id="A0A251Q318"/>
<feature type="chain" id="PRO_5012603326" evidence="1">
    <location>
        <begin position="25"/>
        <end position="72"/>
    </location>
</feature>
<proteinExistence type="predicted"/>
<accession>A0A251Q318</accession>
<name>A0A251Q318_PRUPE</name>
<reference evidence="2 3" key="1">
    <citation type="journal article" date="2013" name="Nat. Genet.">
        <title>The high-quality draft genome of peach (Prunus persica) identifies unique patterns of genetic diversity, domestication and genome evolution.</title>
        <authorList>
            <consortium name="International Peach Genome Initiative"/>
            <person name="Verde I."/>
            <person name="Abbott A.G."/>
            <person name="Scalabrin S."/>
            <person name="Jung S."/>
            <person name="Shu S."/>
            <person name="Marroni F."/>
            <person name="Zhebentyayeva T."/>
            <person name="Dettori M.T."/>
            <person name="Grimwood J."/>
            <person name="Cattonaro F."/>
            <person name="Zuccolo A."/>
            <person name="Rossini L."/>
            <person name="Jenkins J."/>
            <person name="Vendramin E."/>
            <person name="Meisel L.A."/>
            <person name="Decroocq V."/>
            <person name="Sosinski B."/>
            <person name="Prochnik S."/>
            <person name="Mitros T."/>
            <person name="Policriti A."/>
            <person name="Cipriani G."/>
            <person name="Dondini L."/>
            <person name="Ficklin S."/>
            <person name="Goodstein D.M."/>
            <person name="Xuan P."/>
            <person name="Del Fabbro C."/>
            <person name="Aramini V."/>
            <person name="Copetti D."/>
            <person name="Gonzalez S."/>
            <person name="Horner D.S."/>
            <person name="Falchi R."/>
            <person name="Lucas S."/>
            <person name="Mica E."/>
            <person name="Maldonado J."/>
            <person name="Lazzari B."/>
            <person name="Bielenberg D."/>
            <person name="Pirona R."/>
            <person name="Miculan M."/>
            <person name="Barakat A."/>
            <person name="Testolin R."/>
            <person name="Stella A."/>
            <person name="Tartarini S."/>
            <person name="Tonutti P."/>
            <person name="Arus P."/>
            <person name="Orellana A."/>
            <person name="Wells C."/>
            <person name="Main D."/>
            <person name="Vizzotto G."/>
            <person name="Silva H."/>
            <person name="Salamini F."/>
            <person name="Schmutz J."/>
            <person name="Morgante M."/>
            <person name="Rokhsar D.S."/>
        </authorList>
    </citation>
    <scope>NUCLEOTIDE SEQUENCE [LARGE SCALE GENOMIC DNA]</scope>
    <source>
        <strain evidence="3">cv. Nemared</strain>
    </source>
</reference>
<dbReference type="Proteomes" id="UP000006882">
    <property type="component" value="Chromosome G3"/>
</dbReference>
<organism evidence="2 3">
    <name type="scientific">Prunus persica</name>
    <name type="common">Peach</name>
    <name type="synonym">Amygdalus persica</name>
    <dbReference type="NCBI Taxonomy" id="3760"/>
    <lineage>
        <taxon>Eukaryota</taxon>
        <taxon>Viridiplantae</taxon>
        <taxon>Streptophyta</taxon>
        <taxon>Embryophyta</taxon>
        <taxon>Tracheophyta</taxon>
        <taxon>Spermatophyta</taxon>
        <taxon>Magnoliopsida</taxon>
        <taxon>eudicotyledons</taxon>
        <taxon>Gunneridae</taxon>
        <taxon>Pentapetalae</taxon>
        <taxon>rosids</taxon>
        <taxon>fabids</taxon>
        <taxon>Rosales</taxon>
        <taxon>Rosaceae</taxon>
        <taxon>Amygdaloideae</taxon>
        <taxon>Amygdaleae</taxon>
        <taxon>Prunus</taxon>
    </lineage>
</organism>
<protein>
    <submittedName>
        <fullName evidence="2">Uncharacterized protein</fullName>
    </submittedName>
</protein>
<sequence length="72" mass="8079">MLLSSCKLAMITTFKIFFLPLACKYQAEILGSQAKTLNVNLACISSESIKTMIYTLLYFQNKEQGGKIQVHT</sequence>
<keyword evidence="3" id="KW-1185">Reference proteome</keyword>